<evidence type="ECO:0000313" key="9">
    <source>
        <dbReference type="Proteomes" id="UP000753961"/>
    </source>
</evidence>
<dbReference type="SUPFAM" id="SSF48452">
    <property type="entry name" value="TPR-like"/>
    <property type="match status" value="1"/>
</dbReference>
<sequence>MNTFKLFLSYIVISVFIFSCDSDFLLRTPLDEVTSVDYFKSPNDLKAYMNQFYSNTYFPRYNNHGNDFDSDNEITQSVNRRLEGTRTVSTTGSIGFGHVRSINYFFDHYRKVEKENSFESYKQYLGEAYFFRALIYYRLLQSYGNIQWITTELGTSSPDLYKARDPRNKVADEIIAALDTAASYLTDDKTRGAGRVNKWMALLMQSRIALYEGSWEKYHAGTAFGVENANPEKYFEKAVEAASQVMNSGVYDIFTTGNSESDYKTLFSLQDYSSNEEVMFWREYNNELTRGDRAFTNDRNFRMETPSGKTITKELADAYLCKDGKPIQASPLFGGYETLLDEMQNRDPRFLQTIATPDQVWKIFEDGTISYWEEVYEKLNTSSDYNAPSGYIIQKGYNPNMEYHVQQYEETPSILYRYAEVLLNYVEAKAELGNIDQSDIDKTIKKLRDRVGMPNLILNDIALDPSWDFPELSPIINEIRRERRVELAAEGFRWDDIARWAAADELIIGQRPKGFLASQISVNPFPIDDEGFLDPFQNAIPNGYGFDPKRDYLNSIPESEIVLNPELTQNPGW</sequence>
<feature type="domain" description="SusD-like N-terminal" evidence="7">
    <location>
        <begin position="76"/>
        <end position="210"/>
    </location>
</feature>
<accession>A0A953HVN6</accession>
<dbReference type="InterPro" id="IPR011990">
    <property type="entry name" value="TPR-like_helical_dom_sf"/>
</dbReference>
<evidence type="ECO:0000256" key="3">
    <source>
        <dbReference type="ARBA" id="ARBA00022729"/>
    </source>
</evidence>
<gene>
    <name evidence="8" type="ORF">KUV50_11095</name>
</gene>
<dbReference type="Pfam" id="PF07980">
    <property type="entry name" value="SusD_RagB"/>
    <property type="match status" value="1"/>
</dbReference>
<dbReference type="Proteomes" id="UP000753961">
    <property type="component" value="Unassembled WGS sequence"/>
</dbReference>
<name>A0A953HVN6_9BACT</name>
<comment type="similarity">
    <text evidence="2">Belongs to the SusD family.</text>
</comment>
<dbReference type="InterPro" id="IPR012944">
    <property type="entry name" value="SusD_RagB_dom"/>
</dbReference>
<organism evidence="8 9">
    <name type="scientific">Membranihabitans marinus</name>
    <dbReference type="NCBI Taxonomy" id="1227546"/>
    <lineage>
        <taxon>Bacteria</taxon>
        <taxon>Pseudomonadati</taxon>
        <taxon>Bacteroidota</taxon>
        <taxon>Saprospiria</taxon>
        <taxon>Saprospirales</taxon>
        <taxon>Saprospiraceae</taxon>
        <taxon>Membranihabitans</taxon>
    </lineage>
</organism>
<evidence type="ECO:0000259" key="6">
    <source>
        <dbReference type="Pfam" id="PF07980"/>
    </source>
</evidence>
<dbReference type="AlphaFoldDB" id="A0A953HVN6"/>
<comment type="caution">
    <text evidence="8">The sequence shown here is derived from an EMBL/GenBank/DDBJ whole genome shotgun (WGS) entry which is preliminary data.</text>
</comment>
<keyword evidence="9" id="KW-1185">Reference proteome</keyword>
<evidence type="ECO:0000256" key="4">
    <source>
        <dbReference type="ARBA" id="ARBA00023136"/>
    </source>
</evidence>
<feature type="domain" description="RagB/SusD" evidence="6">
    <location>
        <begin position="290"/>
        <end position="573"/>
    </location>
</feature>
<evidence type="ECO:0000259" key="7">
    <source>
        <dbReference type="Pfam" id="PF14322"/>
    </source>
</evidence>
<dbReference type="Pfam" id="PF14322">
    <property type="entry name" value="SusD-like_3"/>
    <property type="match status" value="1"/>
</dbReference>
<proteinExistence type="inferred from homology"/>
<evidence type="ECO:0000313" key="8">
    <source>
        <dbReference type="EMBL" id="MBY5958683.1"/>
    </source>
</evidence>
<evidence type="ECO:0000256" key="2">
    <source>
        <dbReference type="ARBA" id="ARBA00006275"/>
    </source>
</evidence>
<protein>
    <submittedName>
        <fullName evidence="8">RagB/SusD family nutrient uptake outer membrane protein</fullName>
    </submittedName>
</protein>
<dbReference type="GO" id="GO:0009279">
    <property type="term" value="C:cell outer membrane"/>
    <property type="evidence" value="ECO:0007669"/>
    <property type="project" value="UniProtKB-SubCell"/>
</dbReference>
<evidence type="ECO:0000256" key="1">
    <source>
        <dbReference type="ARBA" id="ARBA00004442"/>
    </source>
</evidence>
<dbReference type="PROSITE" id="PS51257">
    <property type="entry name" value="PROKAR_LIPOPROTEIN"/>
    <property type="match status" value="1"/>
</dbReference>
<dbReference type="EMBL" id="JAHVHU010000009">
    <property type="protein sequence ID" value="MBY5958683.1"/>
    <property type="molecule type" value="Genomic_DNA"/>
</dbReference>
<dbReference type="RefSeq" id="WP_222580215.1">
    <property type="nucleotide sequence ID" value="NZ_JAHVHU010000009.1"/>
</dbReference>
<comment type="subcellular location">
    <subcellularLocation>
        <location evidence="1">Cell outer membrane</location>
    </subcellularLocation>
</comment>
<keyword evidence="5" id="KW-0998">Cell outer membrane</keyword>
<evidence type="ECO:0000256" key="5">
    <source>
        <dbReference type="ARBA" id="ARBA00023237"/>
    </source>
</evidence>
<dbReference type="InterPro" id="IPR033985">
    <property type="entry name" value="SusD-like_N"/>
</dbReference>
<keyword evidence="4" id="KW-0472">Membrane</keyword>
<dbReference type="Gene3D" id="1.25.40.390">
    <property type="match status" value="1"/>
</dbReference>
<keyword evidence="3" id="KW-0732">Signal</keyword>
<reference evidence="8" key="1">
    <citation type="submission" date="2021-06" db="EMBL/GenBank/DDBJ databases">
        <title>44 bacteria genomes isolated from Dapeng, Shenzhen.</title>
        <authorList>
            <person name="Zheng W."/>
            <person name="Yu S."/>
            <person name="Huang Y."/>
        </authorList>
    </citation>
    <scope>NUCLEOTIDE SEQUENCE</scope>
    <source>
        <strain evidence="8">DP5N28-2</strain>
    </source>
</reference>